<dbReference type="Proteomes" id="UP001050975">
    <property type="component" value="Unassembled WGS sequence"/>
</dbReference>
<organism evidence="3 4">
    <name type="scientific">Microseira wollei NIES-4236</name>
    <dbReference type="NCBI Taxonomy" id="2530354"/>
    <lineage>
        <taxon>Bacteria</taxon>
        <taxon>Bacillati</taxon>
        <taxon>Cyanobacteriota</taxon>
        <taxon>Cyanophyceae</taxon>
        <taxon>Oscillatoriophycideae</taxon>
        <taxon>Aerosakkonematales</taxon>
        <taxon>Aerosakkonemataceae</taxon>
        <taxon>Microseira</taxon>
    </lineage>
</organism>
<dbReference type="SUPFAM" id="SSF54427">
    <property type="entry name" value="NTF2-like"/>
    <property type="match status" value="1"/>
</dbReference>
<feature type="region of interest" description="Disordered" evidence="1">
    <location>
        <begin position="260"/>
        <end position="295"/>
    </location>
</feature>
<evidence type="ECO:0000313" key="3">
    <source>
        <dbReference type="EMBL" id="GET38833.1"/>
    </source>
</evidence>
<feature type="chain" id="PRO_5043808563" description="Nuclear transport factor 2 family protein" evidence="2">
    <location>
        <begin position="35"/>
        <end position="295"/>
    </location>
</feature>
<dbReference type="EMBL" id="BLAY01000053">
    <property type="protein sequence ID" value="GET38833.1"/>
    <property type="molecule type" value="Genomic_DNA"/>
</dbReference>
<dbReference type="AlphaFoldDB" id="A0AAV3XBN5"/>
<comment type="caution">
    <text evidence="3">The sequence shown here is derived from an EMBL/GenBank/DDBJ whole genome shotgun (WGS) entry which is preliminary data.</text>
</comment>
<reference evidence="3" key="1">
    <citation type="submission" date="2019-10" db="EMBL/GenBank/DDBJ databases">
        <title>Draft genome sequece of Microseira wollei NIES-4236.</title>
        <authorList>
            <person name="Yamaguchi H."/>
            <person name="Suzuki S."/>
            <person name="Kawachi M."/>
        </authorList>
    </citation>
    <scope>NUCLEOTIDE SEQUENCE</scope>
    <source>
        <strain evidence="3">NIES-4236</strain>
    </source>
</reference>
<feature type="compositionally biased region" description="Low complexity" evidence="1">
    <location>
        <begin position="279"/>
        <end position="295"/>
    </location>
</feature>
<evidence type="ECO:0008006" key="5">
    <source>
        <dbReference type="Google" id="ProtNLM"/>
    </source>
</evidence>
<evidence type="ECO:0000313" key="4">
    <source>
        <dbReference type="Proteomes" id="UP001050975"/>
    </source>
</evidence>
<sequence>MHNSLKLFPGASPRLSIILVTALGLSTGGNLAFAATPDTAPPELKNALSQIDAAANRRDVQGVMQLYSPNFSNSDGLNRQNMEKALAQLWQRYPQLQYRTSLESWERDRSGAILALTVTQITGSQAIDGRDWTFNSTIRSRQRLENQKIVQQEILAERTQLTSGEKPPNVEIKLPETVRAGQDFTFDAVVREPLGDDVLVGAALQESISAQGYLNPTQVQLEPLAAGGIFKQGRAPNNAGKYWISAVLVRADGMTIVTQRLQVEGTARPTRQQNRRSNPRTNPSRPQNRPSGGAS</sequence>
<protein>
    <recommendedName>
        <fullName evidence="5">Nuclear transport factor 2 family protein</fullName>
    </recommendedName>
</protein>
<dbReference type="RefSeq" id="WP_226583219.1">
    <property type="nucleotide sequence ID" value="NZ_BLAY01000053.1"/>
</dbReference>
<keyword evidence="2" id="KW-0732">Signal</keyword>
<evidence type="ECO:0000256" key="2">
    <source>
        <dbReference type="SAM" id="SignalP"/>
    </source>
</evidence>
<gene>
    <name evidence="3" type="ORF">MiSe_35920</name>
</gene>
<proteinExistence type="predicted"/>
<name>A0AAV3XBN5_9CYAN</name>
<feature type="signal peptide" evidence="2">
    <location>
        <begin position="1"/>
        <end position="34"/>
    </location>
</feature>
<evidence type="ECO:0000256" key="1">
    <source>
        <dbReference type="SAM" id="MobiDB-lite"/>
    </source>
</evidence>
<dbReference type="InterPro" id="IPR032710">
    <property type="entry name" value="NTF2-like_dom_sf"/>
</dbReference>
<accession>A0AAV3XBN5</accession>
<keyword evidence="4" id="KW-1185">Reference proteome</keyword>